<dbReference type="Pfam" id="PF00069">
    <property type="entry name" value="Pkinase"/>
    <property type="match status" value="1"/>
</dbReference>
<keyword evidence="8" id="KW-1185">Reference proteome</keyword>
<feature type="domain" description="Protein kinase" evidence="6">
    <location>
        <begin position="50"/>
        <end position="422"/>
    </location>
</feature>
<dbReference type="Gene3D" id="3.30.200.20">
    <property type="entry name" value="Phosphorylase Kinase, domain 1"/>
    <property type="match status" value="1"/>
</dbReference>
<keyword evidence="5" id="KW-0067">ATP-binding</keyword>
<evidence type="ECO:0000313" key="7">
    <source>
        <dbReference type="EMBL" id="KAJ8462900.1"/>
    </source>
</evidence>
<dbReference type="InterPro" id="IPR051175">
    <property type="entry name" value="CLK_kinases"/>
</dbReference>
<dbReference type="Gene3D" id="1.10.510.10">
    <property type="entry name" value="Transferase(Phosphotransferase) domain 1"/>
    <property type="match status" value="1"/>
</dbReference>
<dbReference type="InterPro" id="IPR000719">
    <property type="entry name" value="Prot_kinase_dom"/>
</dbReference>
<evidence type="ECO:0000256" key="3">
    <source>
        <dbReference type="ARBA" id="ARBA00022741"/>
    </source>
</evidence>
<dbReference type="AlphaFoldDB" id="A0AAD7X758"/>
<dbReference type="PANTHER" id="PTHR45646">
    <property type="entry name" value="SERINE/THREONINE-PROTEIN KINASE DOA-RELATED"/>
    <property type="match status" value="1"/>
</dbReference>
<name>A0AAD7X758_9APHY</name>
<dbReference type="GO" id="GO:0005524">
    <property type="term" value="F:ATP binding"/>
    <property type="evidence" value="ECO:0007669"/>
    <property type="project" value="UniProtKB-KW"/>
</dbReference>
<dbReference type="GO" id="GO:0004674">
    <property type="term" value="F:protein serine/threonine kinase activity"/>
    <property type="evidence" value="ECO:0007669"/>
    <property type="project" value="UniProtKB-KW"/>
</dbReference>
<dbReference type="InterPro" id="IPR011009">
    <property type="entry name" value="Kinase-like_dom_sf"/>
</dbReference>
<evidence type="ECO:0000259" key="6">
    <source>
        <dbReference type="PROSITE" id="PS50011"/>
    </source>
</evidence>
<dbReference type="GO" id="GO:0043484">
    <property type="term" value="P:regulation of RNA splicing"/>
    <property type="evidence" value="ECO:0007669"/>
    <property type="project" value="TreeGrafter"/>
</dbReference>
<evidence type="ECO:0000256" key="4">
    <source>
        <dbReference type="ARBA" id="ARBA00022777"/>
    </source>
</evidence>
<accession>A0AAD7X758</accession>
<sequence>MRVTVSTMPLPSLDQISAGFEPLEEQHMLNAKCGPYGYYPMRLGEQFKGFEIVRKLGWGTAASVWLAKEQAGKCRIVALKVLTTNATHGYRTGQTFEIKIVKKLGEITRDGGHALYPGLQYLATPFNVLSLQSVHGDHYCYATRPCGLSLGNVLDHLPSRRFSLPVLKRITKQILLALECLHDVVEATHADMHIGNILVKLQASDSDIQRYLEENPSQIHPPQYDLHVSAEPIITVKSQPLPNIGTNASLTNIEICLVDYSASIPKSSMRPESLIVAPDVLQAPEQILGHPWSHPVDVWALGCVVVEGLTCEELFGVPAFLPYRAEWHLARIFKTFGSFPRTFLERCSKASKYFDNDGRLLESPKLENLPLEQILKDSDFSFLREELSQREFDDTCRFLRRCFTIDPAIRPTASELLQDSWLRS</sequence>
<dbReference type="SMART" id="SM00220">
    <property type="entry name" value="S_TKc"/>
    <property type="match status" value="1"/>
</dbReference>
<comment type="caution">
    <text evidence="7">The sequence shown here is derived from an EMBL/GenBank/DDBJ whole genome shotgun (WGS) entry which is preliminary data.</text>
</comment>
<dbReference type="EMBL" id="JAPEVG010000431">
    <property type="protein sequence ID" value="KAJ8462900.1"/>
    <property type="molecule type" value="Genomic_DNA"/>
</dbReference>
<keyword evidence="2" id="KW-0808">Transferase</keyword>
<proteinExistence type="predicted"/>
<evidence type="ECO:0000313" key="8">
    <source>
        <dbReference type="Proteomes" id="UP001215151"/>
    </source>
</evidence>
<evidence type="ECO:0000256" key="5">
    <source>
        <dbReference type="ARBA" id="ARBA00022840"/>
    </source>
</evidence>
<keyword evidence="4" id="KW-0418">Kinase</keyword>
<evidence type="ECO:0000256" key="1">
    <source>
        <dbReference type="ARBA" id="ARBA00022527"/>
    </source>
</evidence>
<evidence type="ECO:0000256" key="2">
    <source>
        <dbReference type="ARBA" id="ARBA00022679"/>
    </source>
</evidence>
<protein>
    <recommendedName>
        <fullName evidence="6">Protein kinase domain-containing protein</fullName>
    </recommendedName>
</protein>
<dbReference type="SUPFAM" id="SSF56112">
    <property type="entry name" value="Protein kinase-like (PK-like)"/>
    <property type="match status" value="1"/>
</dbReference>
<reference evidence="7" key="1">
    <citation type="submission" date="2022-11" db="EMBL/GenBank/DDBJ databases">
        <title>Genome Sequence of Cubamyces cubensis.</title>
        <authorList>
            <person name="Buettner E."/>
        </authorList>
    </citation>
    <scope>NUCLEOTIDE SEQUENCE</scope>
    <source>
        <strain evidence="7">MPL-01</strain>
    </source>
</reference>
<keyword evidence="1" id="KW-0723">Serine/threonine-protein kinase</keyword>
<dbReference type="PROSITE" id="PS50011">
    <property type="entry name" value="PROTEIN_KINASE_DOM"/>
    <property type="match status" value="1"/>
</dbReference>
<organism evidence="7 8">
    <name type="scientific">Trametes cubensis</name>
    <dbReference type="NCBI Taxonomy" id="1111947"/>
    <lineage>
        <taxon>Eukaryota</taxon>
        <taxon>Fungi</taxon>
        <taxon>Dikarya</taxon>
        <taxon>Basidiomycota</taxon>
        <taxon>Agaricomycotina</taxon>
        <taxon>Agaricomycetes</taxon>
        <taxon>Polyporales</taxon>
        <taxon>Polyporaceae</taxon>
        <taxon>Trametes</taxon>
    </lineage>
</organism>
<keyword evidence="3" id="KW-0547">Nucleotide-binding</keyword>
<dbReference type="GO" id="GO:0005634">
    <property type="term" value="C:nucleus"/>
    <property type="evidence" value="ECO:0007669"/>
    <property type="project" value="TreeGrafter"/>
</dbReference>
<dbReference type="Proteomes" id="UP001215151">
    <property type="component" value="Unassembled WGS sequence"/>
</dbReference>
<gene>
    <name evidence="7" type="ORF">ONZ51_g10606</name>
</gene>
<dbReference type="PANTHER" id="PTHR45646:SF11">
    <property type="entry name" value="SERINE_THREONINE-PROTEIN KINASE DOA"/>
    <property type="match status" value="1"/>
</dbReference>